<evidence type="ECO:0000313" key="1">
    <source>
        <dbReference type="EMBL" id="KAE9406208.1"/>
    </source>
</evidence>
<protein>
    <submittedName>
        <fullName evidence="1">Uncharacterized protein</fullName>
    </submittedName>
</protein>
<dbReference type="OrthoDB" id="4062651at2759"/>
<reference evidence="1" key="1">
    <citation type="journal article" date="2019" name="Environ. Microbiol.">
        <title>Fungal ecological strategies reflected in gene transcription - a case study of two litter decomposers.</title>
        <authorList>
            <person name="Barbi F."/>
            <person name="Kohler A."/>
            <person name="Barry K."/>
            <person name="Baskaran P."/>
            <person name="Daum C."/>
            <person name="Fauchery L."/>
            <person name="Ihrmark K."/>
            <person name="Kuo A."/>
            <person name="LaButti K."/>
            <person name="Lipzen A."/>
            <person name="Morin E."/>
            <person name="Grigoriev I.V."/>
            <person name="Henrissat B."/>
            <person name="Lindahl B."/>
            <person name="Martin F."/>
        </authorList>
    </citation>
    <scope>NUCLEOTIDE SEQUENCE</scope>
    <source>
        <strain evidence="1">JB14</strain>
    </source>
</reference>
<dbReference type="SUPFAM" id="SSF56112">
    <property type="entry name" value="Protein kinase-like (PK-like)"/>
    <property type="match status" value="1"/>
</dbReference>
<dbReference type="EMBL" id="ML769403">
    <property type="protein sequence ID" value="KAE9406208.1"/>
    <property type="molecule type" value="Genomic_DNA"/>
</dbReference>
<dbReference type="AlphaFoldDB" id="A0A6A4IA80"/>
<gene>
    <name evidence="1" type="ORF">BT96DRAFT_972002</name>
</gene>
<evidence type="ECO:0000313" key="2">
    <source>
        <dbReference type="Proteomes" id="UP000799118"/>
    </source>
</evidence>
<dbReference type="Proteomes" id="UP000799118">
    <property type="component" value="Unassembled WGS sequence"/>
</dbReference>
<keyword evidence="2" id="KW-1185">Reference proteome</keyword>
<name>A0A6A4IA80_9AGAR</name>
<dbReference type="InterPro" id="IPR011009">
    <property type="entry name" value="Kinase-like_dom_sf"/>
</dbReference>
<accession>A0A6A4IA80</accession>
<proteinExistence type="predicted"/>
<sequence length="499" mass="56873">MSGKKRVNVLFLSVDDDANITTTAASPVPLELDMGIVTASMTLKKALGTERSTFVFFCLNPPILRSTSTTMKQRLGDRFNYDWKQWFKGQLQTVIDYDPDPDNDVHLVAVFMTPRDAFELPGGKFFSAQTSEPSNPLIKVRFAKKISDELCAIYEDEEQRGADFRELLGEFLEAEILKVQIGDYTTDGAVKYELAGKDGAARLLIKVKAEQCGKDDPTFQVSLFYVENARLVRNHASVGANPKAAAWMRLRLPSILITRRIQIFGGVMVDRPQTEVLTASVPMYFHASNEDMFLDLARTLTALSILFADLGKLHENPLSTNPSPLVQHYFPYPRSFKQGDETILFRYIERVDAIRLVFKVITQVNHVLYVKYARQYGEAAHRKAHELEIAPKLLVCDDLEGGWKMIIMEPIPEAYEAVDDIFGQDSEEVQDIVRRALEPFFEAGYVHGDLRPANIFVDVEEKKVLVIDYDWARYIWRPEGELSLRPIQLEHDRRMVEHL</sequence>
<organism evidence="1 2">
    <name type="scientific">Gymnopus androsaceus JB14</name>
    <dbReference type="NCBI Taxonomy" id="1447944"/>
    <lineage>
        <taxon>Eukaryota</taxon>
        <taxon>Fungi</taxon>
        <taxon>Dikarya</taxon>
        <taxon>Basidiomycota</taxon>
        <taxon>Agaricomycotina</taxon>
        <taxon>Agaricomycetes</taxon>
        <taxon>Agaricomycetidae</taxon>
        <taxon>Agaricales</taxon>
        <taxon>Marasmiineae</taxon>
        <taxon>Omphalotaceae</taxon>
        <taxon>Gymnopus</taxon>
    </lineage>
</organism>